<name>A0A2T5C6C5_9BACT</name>
<feature type="transmembrane region" description="Helical" evidence="1">
    <location>
        <begin position="6"/>
        <end position="26"/>
    </location>
</feature>
<keyword evidence="1" id="KW-1133">Transmembrane helix</keyword>
<gene>
    <name evidence="2" type="ORF">C8N47_101149</name>
</gene>
<accession>A0A2T5C6C5</accession>
<evidence type="ECO:0008006" key="4">
    <source>
        <dbReference type="Google" id="ProtNLM"/>
    </source>
</evidence>
<organism evidence="2 3">
    <name type="scientific">Mangrovibacterium marinum</name>
    <dbReference type="NCBI Taxonomy" id="1639118"/>
    <lineage>
        <taxon>Bacteria</taxon>
        <taxon>Pseudomonadati</taxon>
        <taxon>Bacteroidota</taxon>
        <taxon>Bacteroidia</taxon>
        <taxon>Marinilabiliales</taxon>
        <taxon>Prolixibacteraceae</taxon>
        <taxon>Mangrovibacterium</taxon>
    </lineage>
</organism>
<evidence type="ECO:0000256" key="1">
    <source>
        <dbReference type="SAM" id="Phobius"/>
    </source>
</evidence>
<evidence type="ECO:0000313" key="2">
    <source>
        <dbReference type="EMBL" id="PTN10500.1"/>
    </source>
</evidence>
<dbReference type="Proteomes" id="UP000243525">
    <property type="component" value="Unassembled WGS sequence"/>
</dbReference>
<protein>
    <recommendedName>
        <fullName evidence="4">DUF4834 family protein</fullName>
    </recommendedName>
</protein>
<keyword evidence="1" id="KW-0472">Membrane</keyword>
<keyword evidence="1" id="KW-0812">Transmembrane</keyword>
<sequence>MTLSVILFLMGFFRTLFLVVIFYYLFRFIVKLLAPVFGFQQVNRKQQQQNRQKEQRVEGDVRVENLKAQKPHYAKDEGEYVDFEEVD</sequence>
<evidence type="ECO:0000313" key="3">
    <source>
        <dbReference type="Proteomes" id="UP000243525"/>
    </source>
</evidence>
<keyword evidence="3" id="KW-1185">Reference proteome</keyword>
<reference evidence="2 3" key="1">
    <citation type="submission" date="2018-04" db="EMBL/GenBank/DDBJ databases">
        <title>Genomic Encyclopedia of Archaeal and Bacterial Type Strains, Phase II (KMG-II): from individual species to whole genera.</title>
        <authorList>
            <person name="Goeker M."/>
        </authorList>
    </citation>
    <scope>NUCLEOTIDE SEQUENCE [LARGE SCALE GENOMIC DNA]</scope>
    <source>
        <strain evidence="2 3">DSM 28823</strain>
    </source>
</reference>
<dbReference type="AlphaFoldDB" id="A0A2T5C6C5"/>
<proteinExistence type="predicted"/>
<dbReference type="EMBL" id="QAAD01000001">
    <property type="protein sequence ID" value="PTN10500.1"/>
    <property type="molecule type" value="Genomic_DNA"/>
</dbReference>
<comment type="caution">
    <text evidence="2">The sequence shown here is derived from an EMBL/GenBank/DDBJ whole genome shotgun (WGS) entry which is preliminary data.</text>
</comment>